<dbReference type="EMBL" id="MAHS01000003">
    <property type="protein sequence ID" value="OPB52056.1"/>
    <property type="molecule type" value="Genomic_DNA"/>
</dbReference>
<dbReference type="AlphaFoldDB" id="A0A494JAD7"/>
<dbReference type="EMBL" id="CP014339">
    <property type="protein sequence ID" value="AQX51335.1"/>
    <property type="molecule type" value="Genomic_DNA"/>
</dbReference>
<accession>A0A494JAD7</accession>
<evidence type="ECO:0000313" key="4">
    <source>
        <dbReference type="Proteomes" id="UP000189738"/>
    </source>
</evidence>
<feature type="transmembrane region" description="Helical" evidence="1">
    <location>
        <begin position="49"/>
        <end position="70"/>
    </location>
</feature>
<organism evidence="3">
    <name type="scientific">Elizabethkingia anophelis</name>
    <dbReference type="NCBI Taxonomy" id="1117645"/>
    <lineage>
        <taxon>Bacteria</taxon>
        <taxon>Pseudomonadati</taxon>
        <taxon>Bacteroidota</taxon>
        <taxon>Flavobacteriia</taxon>
        <taxon>Flavobacteriales</taxon>
        <taxon>Weeksellaceae</taxon>
        <taxon>Elizabethkingia</taxon>
    </lineage>
</organism>
<reference evidence="2 4" key="1">
    <citation type="submission" date="2016-02" db="EMBL/GenBank/DDBJ databases">
        <authorList>
            <person name="Nicholson A.C."/>
            <person name="Humrighouse B.W."/>
            <person name="Loparev V."/>
            <person name="Emery B."/>
            <person name="Graziano J."/>
            <person name="McQuiston J.R."/>
        </authorList>
    </citation>
    <scope>NUCLEOTIDE SEQUENCE [LARGE SCALE GENOMIC DNA]</scope>
    <source>
        <strain evidence="2 4">E6809</strain>
    </source>
</reference>
<feature type="transmembrane region" description="Helical" evidence="1">
    <location>
        <begin position="21"/>
        <end position="43"/>
    </location>
</feature>
<protein>
    <submittedName>
        <fullName evidence="3">Conjugal transfer protein TraF</fullName>
    </submittedName>
</protein>
<sequence length="112" mass="12771">MSEYNINKGIGRNAEFKGLESQYLFLFGAGMLGILVLVMVFYMAGMNTYVCLILGFSGGSLVSWLTFSLNKKYGRHGLMKLRSRRKYPEYILSRKALSVYLKPNSKEISHEK</sequence>
<name>A0A494JAD7_9FLAO</name>
<proteinExistence type="predicted"/>
<evidence type="ECO:0000313" key="3">
    <source>
        <dbReference type="EMBL" id="OPB52056.1"/>
    </source>
</evidence>
<dbReference type="Pfam" id="PF13571">
    <property type="entry name" value="DUF4133"/>
    <property type="match status" value="1"/>
</dbReference>
<keyword evidence="1" id="KW-0812">Transmembrane</keyword>
<keyword evidence="1" id="KW-1133">Transmembrane helix</keyword>
<keyword evidence="1" id="KW-0472">Membrane</keyword>
<dbReference type="RefSeq" id="WP_078719929.1">
    <property type="nucleotide sequence ID" value="NZ_CP014339.1"/>
</dbReference>
<reference evidence="3" key="2">
    <citation type="submission" date="2016-06" db="EMBL/GenBank/DDBJ databases">
        <authorList>
            <person name="Nicholson A.C."/>
        </authorList>
    </citation>
    <scope>NUCLEOTIDE SEQUENCE [LARGE SCALE GENOMIC DNA]</scope>
    <source>
        <strain evidence="3">E6809</strain>
    </source>
</reference>
<dbReference type="Proteomes" id="UP000189738">
    <property type="component" value="Chromosome"/>
</dbReference>
<evidence type="ECO:0000313" key="2">
    <source>
        <dbReference type="EMBL" id="AQX51335.1"/>
    </source>
</evidence>
<gene>
    <name evidence="2" type="ORF">AYC66_11880</name>
    <name evidence="3" type="ORF">BAY09_12830</name>
</gene>
<evidence type="ECO:0000256" key="1">
    <source>
        <dbReference type="SAM" id="Phobius"/>
    </source>
</evidence>
<dbReference type="InterPro" id="IPR025407">
    <property type="entry name" value="DUF4133"/>
</dbReference>